<dbReference type="EMBL" id="CP027806">
    <property type="protein sequence ID" value="AXJ01078.1"/>
    <property type="molecule type" value="Genomic_DNA"/>
</dbReference>
<dbReference type="InterPro" id="IPR006680">
    <property type="entry name" value="Amidohydro-rel"/>
</dbReference>
<dbReference type="PANTHER" id="PTHR43135">
    <property type="entry name" value="ALPHA-D-RIBOSE 1-METHYLPHOSPHONATE 5-TRIPHOSPHATE DIPHOSPHATASE"/>
    <property type="match status" value="1"/>
</dbReference>
<keyword evidence="4" id="KW-1185">Reference proteome</keyword>
<dbReference type="InterPro" id="IPR032466">
    <property type="entry name" value="Metal_Hydrolase"/>
</dbReference>
<evidence type="ECO:0000313" key="3">
    <source>
        <dbReference type="EMBL" id="AXJ01078.1"/>
    </source>
</evidence>
<protein>
    <submittedName>
        <fullName evidence="3">Imidazolonepropionase</fullName>
    </submittedName>
</protein>
<dbReference type="Pfam" id="PF01979">
    <property type="entry name" value="Amidohydro_1"/>
    <property type="match status" value="1"/>
</dbReference>
<keyword evidence="1" id="KW-1133">Transmembrane helix</keyword>
<feature type="domain" description="Amidohydrolase-related" evidence="2">
    <location>
        <begin position="127"/>
        <end position="484"/>
    </location>
</feature>
<dbReference type="PANTHER" id="PTHR43135:SF3">
    <property type="entry name" value="ALPHA-D-RIBOSE 1-METHYLPHOSPHONATE 5-TRIPHOSPHATE DIPHOSPHATASE"/>
    <property type="match status" value="1"/>
</dbReference>
<accession>A0A345UKS6</accession>
<dbReference type="RefSeq" id="WP_114984309.1">
    <property type="nucleotide sequence ID" value="NZ_CP027806.1"/>
</dbReference>
<evidence type="ECO:0000256" key="1">
    <source>
        <dbReference type="SAM" id="Phobius"/>
    </source>
</evidence>
<name>A0A345UKS6_9BACT</name>
<dbReference type="Gene3D" id="2.30.40.10">
    <property type="entry name" value="Urease, subunit C, domain 1"/>
    <property type="match status" value="2"/>
</dbReference>
<sequence length="505" mass="55942">MTARIRKALIITGFAAFAYGSLFLDFIGDDNLPEPKIYVSVMIKQFYSGWTSSILLFFFFLTSPSLLFAQANGETLVLQDVAVLTMATDQIEEGRTLIIRDGFIEWMGPADSAEIPEEATIIEGPLFVMPGLAEMHAHIPPRMRGRQHMEDTLVLYLANGITTIRGMLGEEAHLELREKAAHHEIVSPRIFTSGPSFNGNSVTSEEQGREMVRQQHAAGYDLLKFHPGLNVAFFDAVTEEANALGIEFSGHISHAVGLERSLAAGKGSIDHLDRYMEFLAGNPADREDPPIIYFGYDLAFDADPSRMQEAALITRDAGVWNVPTNTLLENVFNPELTPEIMMQWPGMAFISKPTAENWANFVRQTRASEVYDEEQARQFLNLRLQLTRTLHLEGAGLLLGADAPQIFNPPGFSVHRELGLLAQAGLSPFEALETGTVNVAEYLGESEIAGRIAPGFRADLVLLRANPLQTFPFGDQIEAVIREGHHFSRETLDELLEGIRERAGN</sequence>
<dbReference type="SUPFAM" id="SSF51556">
    <property type="entry name" value="Metallo-dependent hydrolases"/>
    <property type="match status" value="1"/>
</dbReference>
<keyword evidence="1" id="KW-0472">Membrane</keyword>
<dbReference type="KEGG" id="cprv:CYPRO_1828"/>
<evidence type="ECO:0000259" key="2">
    <source>
        <dbReference type="Pfam" id="PF01979"/>
    </source>
</evidence>
<keyword evidence="1" id="KW-0812">Transmembrane</keyword>
<dbReference type="GO" id="GO:0016810">
    <property type="term" value="F:hydrolase activity, acting on carbon-nitrogen (but not peptide) bonds"/>
    <property type="evidence" value="ECO:0007669"/>
    <property type="project" value="InterPro"/>
</dbReference>
<feature type="transmembrane region" description="Helical" evidence="1">
    <location>
        <begin position="47"/>
        <end position="69"/>
    </location>
</feature>
<evidence type="ECO:0000313" key="4">
    <source>
        <dbReference type="Proteomes" id="UP000254808"/>
    </source>
</evidence>
<dbReference type="InterPro" id="IPR051781">
    <property type="entry name" value="Metallo-dep_Hydrolase"/>
</dbReference>
<dbReference type="Gene3D" id="3.40.50.10910">
    <property type="entry name" value="Amidohydrolase"/>
    <property type="match status" value="1"/>
</dbReference>
<dbReference type="SUPFAM" id="SSF51338">
    <property type="entry name" value="Composite domain of metallo-dependent hydrolases"/>
    <property type="match status" value="1"/>
</dbReference>
<dbReference type="AlphaFoldDB" id="A0A345UKS6"/>
<reference evidence="3 4" key="1">
    <citation type="submission" date="2018-03" db="EMBL/GenBank/DDBJ databases">
        <title>Phenotypic and genomic properties of Cyclonatronum proteinivorum gen. nov., sp. nov., a haloalkaliphilic bacteroidete from soda lakes possessing Na+-translocating rhodopsin.</title>
        <authorList>
            <person name="Toshchakov S.V."/>
            <person name="Korzhenkov A."/>
            <person name="Samarov N.I."/>
            <person name="Kublanov I.V."/>
            <person name="Muntyan M.S."/>
            <person name="Sorokin D.Y."/>
        </authorList>
    </citation>
    <scope>NUCLEOTIDE SEQUENCE [LARGE SCALE GENOMIC DNA]</scope>
    <source>
        <strain evidence="3 4">Omega</strain>
    </source>
</reference>
<organism evidence="3 4">
    <name type="scientific">Cyclonatronum proteinivorum</name>
    <dbReference type="NCBI Taxonomy" id="1457365"/>
    <lineage>
        <taxon>Bacteria</taxon>
        <taxon>Pseudomonadati</taxon>
        <taxon>Balneolota</taxon>
        <taxon>Balneolia</taxon>
        <taxon>Balneolales</taxon>
        <taxon>Cyclonatronaceae</taxon>
        <taxon>Cyclonatronum</taxon>
    </lineage>
</organism>
<dbReference type="Gene3D" id="3.30.110.90">
    <property type="entry name" value="Amidohydrolase"/>
    <property type="match status" value="2"/>
</dbReference>
<dbReference type="InterPro" id="IPR011059">
    <property type="entry name" value="Metal-dep_hydrolase_composite"/>
</dbReference>
<gene>
    <name evidence="3" type="ORF">CYPRO_1828</name>
</gene>
<dbReference type="Proteomes" id="UP000254808">
    <property type="component" value="Chromosome"/>
</dbReference>
<proteinExistence type="predicted"/>
<dbReference type="Gene3D" id="1.20.58.520">
    <property type="entry name" value="Amidohydrolase"/>
    <property type="match status" value="1"/>
</dbReference>